<evidence type="ECO:0000256" key="7">
    <source>
        <dbReference type="SAM" id="Phobius"/>
    </source>
</evidence>
<keyword evidence="2" id="KW-1003">Cell membrane</keyword>
<feature type="transmembrane region" description="Helical" evidence="7">
    <location>
        <begin position="9"/>
        <end position="28"/>
    </location>
</feature>
<evidence type="ECO:0000256" key="4">
    <source>
        <dbReference type="ARBA" id="ARBA00022989"/>
    </source>
</evidence>
<gene>
    <name evidence="8" type="ORF">GCM10017579_13510</name>
</gene>
<evidence type="ECO:0000256" key="3">
    <source>
        <dbReference type="ARBA" id="ARBA00022692"/>
    </source>
</evidence>
<sequence>MGRGWTKAVPLKAVVVAIVVAVAAYAIHRNWDALVRGFEELPPWVLAVAFVLTVIAQGIALQIWRVVLADLGSPLPLVPAARIFYVSQLGKYLPGSLWTIVGQMELARAERVPRRTSLTQGVLVLAIAVGAGVMVSVLLMPFLGRETFVRYWWAVLLLPLILVALHPPVFAKVVNAGLRLLRRAPLEVLPTWRGIGKGLLLQGLVWLVLGLQIWVVVVGLGGDPLPSLMASVGGYALGFSLGMAAIGLPAGAGLREAVLVVALSGVLPPGLALLVALLARGIAVLADVAVALVAAFLTRRAGDLPAPSTTDEPLGSSLCPPPGRPNRPRPGSGPPA</sequence>
<name>A0ABQ5ST25_9ACTN</name>
<feature type="transmembrane region" description="Helical" evidence="7">
    <location>
        <begin position="228"/>
        <end position="250"/>
    </location>
</feature>
<feature type="transmembrane region" description="Helical" evidence="7">
    <location>
        <begin position="199"/>
        <end position="222"/>
    </location>
</feature>
<dbReference type="Pfam" id="PF03706">
    <property type="entry name" value="LPG_synthase_TM"/>
    <property type="match status" value="1"/>
</dbReference>
<accession>A0ABQ5ST25</accession>
<feature type="transmembrane region" description="Helical" evidence="7">
    <location>
        <begin position="44"/>
        <end position="64"/>
    </location>
</feature>
<comment type="caution">
    <text evidence="8">The sequence shown here is derived from an EMBL/GenBank/DDBJ whole genome shotgun (WGS) entry which is preliminary data.</text>
</comment>
<comment type="subcellular location">
    <subcellularLocation>
        <location evidence="1">Cell membrane</location>
        <topology evidence="1">Multi-pass membrane protein</topology>
    </subcellularLocation>
</comment>
<feature type="transmembrane region" description="Helical" evidence="7">
    <location>
        <begin position="118"/>
        <end position="139"/>
    </location>
</feature>
<feature type="region of interest" description="Disordered" evidence="6">
    <location>
        <begin position="306"/>
        <end position="336"/>
    </location>
</feature>
<organism evidence="8 9">
    <name type="scientific">Nocardioides luteus</name>
    <dbReference type="NCBI Taxonomy" id="1844"/>
    <lineage>
        <taxon>Bacteria</taxon>
        <taxon>Bacillati</taxon>
        <taxon>Actinomycetota</taxon>
        <taxon>Actinomycetes</taxon>
        <taxon>Propionibacteriales</taxon>
        <taxon>Nocardioidaceae</taxon>
        <taxon>Nocardioides</taxon>
    </lineage>
</organism>
<dbReference type="InterPro" id="IPR022791">
    <property type="entry name" value="L-PG_synthase/AglD"/>
</dbReference>
<evidence type="ECO:0000256" key="5">
    <source>
        <dbReference type="ARBA" id="ARBA00023136"/>
    </source>
</evidence>
<evidence type="ECO:0000256" key="1">
    <source>
        <dbReference type="ARBA" id="ARBA00004651"/>
    </source>
</evidence>
<evidence type="ECO:0000256" key="6">
    <source>
        <dbReference type="SAM" id="MobiDB-lite"/>
    </source>
</evidence>
<evidence type="ECO:0000313" key="8">
    <source>
        <dbReference type="EMBL" id="GLJ67315.1"/>
    </source>
</evidence>
<evidence type="ECO:0000256" key="2">
    <source>
        <dbReference type="ARBA" id="ARBA00022475"/>
    </source>
</evidence>
<reference evidence="8" key="2">
    <citation type="submission" date="2023-01" db="EMBL/GenBank/DDBJ databases">
        <authorList>
            <person name="Sun Q."/>
            <person name="Evtushenko L."/>
        </authorList>
    </citation>
    <scope>NUCLEOTIDE SEQUENCE</scope>
    <source>
        <strain evidence="8">VKM Ac-1246</strain>
    </source>
</reference>
<evidence type="ECO:0000313" key="9">
    <source>
        <dbReference type="Proteomes" id="UP001142292"/>
    </source>
</evidence>
<proteinExistence type="predicted"/>
<keyword evidence="4 7" id="KW-1133">Transmembrane helix</keyword>
<dbReference type="EMBL" id="BSEL01000003">
    <property type="protein sequence ID" value="GLJ67315.1"/>
    <property type="molecule type" value="Genomic_DNA"/>
</dbReference>
<feature type="transmembrane region" description="Helical" evidence="7">
    <location>
        <begin position="257"/>
        <end position="276"/>
    </location>
</feature>
<dbReference type="Proteomes" id="UP001142292">
    <property type="component" value="Unassembled WGS sequence"/>
</dbReference>
<dbReference type="RefSeq" id="WP_189119370.1">
    <property type="nucleotide sequence ID" value="NZ_BMRK01000012.1"/>
</dbReference>
<keyword evidence="3 7" id="KW-0812">Transmembrane</keyword>
<protein>
    <submittedName>
        <fullName evidence="8">Membrane protein</fullName>
    </submittedName>
</protein>
<feature type="transmembrane region" description="Helical" evidence="7">
    <location>
        <begin position="151"/>
        <end position="178"/>
    </location>
</feature>
<keyword evidence="9" id="KW-1185">Reference proteome</keyword>
<reference evidence="8" key="1">
    <citation type="journal article" date="2014" name="Int. J. Syst. Evol. Microbiol.">
        <title>Complete genome of a new Firmicutes species belonging to the dominant human colonic microbiota ('Ruminococcus bicirculans') reveals two chromosomes and a selective capacity to utilize plant glucans.</title>
        <authorList>
            <consortium name="NISC Comparative Sequencing Program"/>
            <person name="Wegmann U."/>
            <person name="Louis P."/>
            <person name="Goesmann A."/>
            <person name="Henrissat B."/>
            <person name="Duncan S.H."/>
            <person name="Flint H.J."/>
        </authorList>
    </citation>
    <scope>NUCLEOTIDE SEQUENCE</scope>
    <source>
        <strain evidence="8">VKM Ac-1246</strain>
    </source>
</reference>
<keyword evidence="5 7" id="KW-0472">Membrane</keyword>